<evidence type="ECO:0000259" key="8">
    <source>
        <dbReference type="PROSITE" id="PS51935"/>
    </source>
</evidence>
<dbReference type="PANTHER" id="PTHR47053">
    <property type="entry name" value="MUREIN DD-ENDOPEPTIDASE MEPH-RELATED"/>
    <property type="match status" value="1"/>
</dbReference>
<evidence type="ECO:0000313" key="10">
    <source>
        <dbReference type="Proteomes" id="UP001198893"/>
    </source>
</evidence>
<feature type="compositionally biased region" description="Basic and acidic residues" evidence="5">
    <location>
        <begin position="244"/>
        <end position="268"/>
    </location>
</feature>
<dbReference type="Gene3D" id="3.90.1720.10">
    <property type="entry name" value="endopeptidase domain like (from Nostoc punctiforme)"/>
    <property type="match status" value="1"/>
</dbReference>
<evidence type="ECO:0000256" key="3">
    <source>
        <dbReference type="ARBA" id="ARBA00022801"/>
    </source>
</evidence>
<feature type="compositionally biased region" description="Low complexity" evidence="5">
    <location>
        <begin position="269"/>
        <end position="282"/>
    </location>
</feature>
<dbReference type="Proteomes" id="UP001198893">
    <property type="component" value="Unassembled WGS sequence"/>
</dbReference>
<keyword evidence="4" id="KW-0788">Thiol protease</keyword>
<dbReference type="InterPro" id="IPR000064">
    <property type="entry name" value="NLP_P60_dom"/>
</dbReference>
<feature type="region of interest" description="Disordered" evidence="5">
    <location>
        <begin position="237"/>
        <end position="314"/>
    </location>
</feature>
<accession>A0AAW4WF70</accession>
<keyword evidence="6" id="KW-0732">Signal</keyword>
<evidence type="ECO:0000256" key="6">
    <source>
        <dbReference type="SAM" id="SignalP"/>
    </source>
</evidence>
<dbReference type="InterPro" id="IPR051202">
    <property type="entry name" value="Peptidase_C40"/>
</dbReference>
<sequence length="430" mass="45015">MKYKTVKKLWLAAAILTTTTLLWTNVNAMETPAASGAGVIRALNEQRILSEQYALQQIQTGAGELAEGEAAGEAEINGVAELSLGNAEEEMPAADQPELAVAIAPNYVNIRKEPSTKGEVLGKLYRNTVGVIEAAEEGWYYITSGSVSGYVSAEYVCVGEEARALAEEIGTQLARVTTTTLKVRTEASTEAAVLGLVPGGDILTVTETLDGWLKVDAEEGEGYVAADYVETYTEYPHAESVQEEAERLAREEAARRAAQEAEARRKAAEQQAAAQKKAAAKQSTNHTAAGNATSKASTSGNAASGNSGTGASASDAGLGRQIADYGLQFVGNPYVYGGTSLTNGADCSGFVQSVYRNFGINLPRTSGEQGACGSAVSSLAEAQPGDLIWYSGHIGIYIGNGQIVHASSAKTGIKVSNAGYRTILSIRRIV</sequence>
<comment type="similarity">
    <text evidence="1">Belongs to the peptidase C40 family.</text>
</comment>
<dbReference type="EMBL" id="JAJEQW010000021">
    <property type="protein sequence ID" value="MCC2243408.1"/>
    <property type="molecule type" value="Genomic_DNA"/>
</dbReference>
<comment type="caution">
    <text evidence="9">The sequence shown here is derived from an EMBL/GenBank/DDBJ whole genome shotgun (WGS) entry which is preliminary data.</text>
</comment>
<feature type="signal peptide" evidence="6">
    <location>
        <begin position="1"/>
        <end position="28"/>
    </location>
</feature>
<keyword evidence="3" id="KW-0378">Hydrolase</keyword>
<dbReference type="InterPro" id="IPR038765">
    <property type="entry name" value="Papain-like_cys_pep_sf"/>
</dbReference>
<feature type="domain" description="NlpC/P60" evidence="8">
    <location>
        <begin position="316"/>
        <end position="430"/>
    </location>
</feature>
<dbReference type="InterPro" id="IPR003646">
    <property type="entry name" value="SH3-like_bac-type"/>
</dbReference>
<feature type="domain" description="SH3b" evidence="7">
    <location>
        <begin position="171"/>
        <end position="233"/>
    </location>
</feature>
<dbReference type="AlphaFoldDB" id="A0AAW4WF70"/>
<dbReference type="RefSeq" id="WP_227710817.1">
    <property type="nucleotide sequence ID" value="NZ_JAJEQW010000021.1"/>
</dbReference>
<dbReference type="PANTHER" id="PTHR47053:SF1">
    <property type="entry name" value="MUREIN DD-ENDOPEPTIDASE MEPH-RELATED"/>
    <property type="match status" value="1"/>
</dbReference>
<feature type="chain" id="PRO_5043509714" evidence="6">
    <location>
        <begin position="29"/>
        <end position="430"/>
    </location>
</feature>
<evidence type="ECO:0000313" key="9">
    <source>
        <dbReference type="EMBL" id="MCC2243408.1"/>
    </source>
</evidence>
<dbReference type="Pfam" id="PF08239">
    <property type="entry name" value="SH3_3"/>
    <property type="match status" value="2"/>
</dbReference>
<evidence type="ECO:0000256" key="2">
    <source>
        <dbReference type="ARBA" id="ARBA00022670"/>
    </source>
</evidence>
<dbReference type="Pfam" id="PF00877">
    <property type="entry name" value="NLPC_P60"/>
    <property type="match status" value="1"/>
</dbReference>
<dbReference type="GO" id="GO:0008234">
    <property type="term" value="F:cysteine-type peptidase activity"/>
    <property type="evidence" value="ECO:0007669"/>
    <property type="project" value="UniProtKB-KW"/>
</dbReference>
<dbReference type="SMART" id="SM00287">
    <property type="entry name" value="SH3b"/>
    <property type="match status" value="2"/>
</dbReference>
<evidence type="ECO:0000256" key="1">
    <source>
        <dbReference type="ARBA" id="ARBA00007074"/>
    </source>
</evidence>
<organism evidence="9 10">
    <name type="scientific">Roseburia amylophila</name>
    <dbReference type="NCBI Taxonomy" id="2981794"/>
    <lineage>
        <taxon>Bacteria</taxon>
        <taxon>Bacillati</taxon>
        <taxon>Bacillota</taxon>
        <taxon>Clostridia</taxon>
        <taxon>Lachnospirales</taxon>
        <taxon>Lachnospiraceae</taxon>
        <taxon>Roseburia</taxon>
    </lineage>
</organism>
<dbReference type="PROSITE" id="PS51935">
    <property type="entry name" value="NLPC_P60"/>
    <property type="match status" value="1"/>
</dbReference>
<evidence type="ECO:0000259" key="7">
    <source>
        <dbReference type="PROSITE" id="PS51781"/>
    </source>
</evidence>
<protein>
    <submittedName>
        <fullName evidence="9">C40 family peptidase</fullName>
    </submittedName>
</protein>
<gene>
    <name evidence="9" type="ORF">LKD47_14090</name>
</gene>
<name>A0AAW4WF70_9FIRM</name>
<proteinExistence type="inferred from homology"/>
<dbReference type="PROSITE" id="PS51781">
    <property type="entry name" value="SH3B"/>
    <property type="match status" value="1"/>
</dbReference>
<dbReference type="GO" id="GO:0006508">
    <property type="term" value="P:proteolysis"/>
    <property type="evidence" value="ECO:0007669"/>
    <property type="project" value="UniProtKB-KW"/>
</dbReference>
<evidence type="ECO:0000256" key="4">
    <source>
        <dbReference type="ARBA" id="ARBA00022807"/>
    </source>
</evidence>
<keyword evidence="2" id="KW-0645">Protease</keyword>
<feature type="compositionally biased region" description="Low complexity" evidence="5">
    <location>
        <begin position="291"/>
        <end position="314"/>
    </location>
</feature>
<dbReference type="SUPFAM" id="SSF54001">
    <property type="entry name" value="Cysteine proteinases"/>
    <property type="match status" value="1"/>
</dbReference>
<evidence type="ECO:0000256" key="5">
    <source>
        <dbReference type="SAM" id="MobiDB-lite"/>
    </source>
</evidence>
<reference evidence="9" key="1">
    <citation type="submission" date="2021-10" db="EMBL/GenBank/DDBJ databases">
        <title>Anaerobic single-cell dispensing facilitates the cultivation of human gut bacteria.</title>
        <authorList>
            <person name="Afrizal A."/>
        </authorList>
    </citation>
    <scope>NUCLEOTIDE SEQUENCE</scope>
    <source>
        <strain evidence="9">CLA-AA-H204</strain>
    </source>
</reference>
<dbReference type="Gene3D" id="2.30.30.40">
    <property type="entry name" value="SH3 Domains"/>
    <property type="match status" value="2"/>
</dbReference>